<dbReference type="CDD" id="cd17808">
    <property type="entry name" value="HipA_Ec_like"/>
    <property type="match status" value="1"/>
</dbReference>
<dbReference type="PANTHER" id="PTHR37419">
    <property type="entry name" value="SERINE/THREONINE-PROTEIN KINASE TOXIN HIPA"/>
    <property type="match status" value="1"/>
</dbReference>
<evidence type="ECO:0000259" key="4">
    <source>
        <dbReference type="Pfam" id="PF07804"/>
    </source>
</evidence>
<keyword evidence="3" id="KW-0418">Kinase</keyword>
<dbReference type="AlphaFoldDB" id="A0A0P7IYL5"/>
<evidence type="ECO:0000256" key="3">
    <source>
        <dbReference type="ARBA" id="ARBA00022777"/>
    </source>
</evidence>
<keyword evidence="2" id="KW-0808">Transferase</keyword>
<dbReference type="Proteomes" id="UP000050471">
    <property type="component" value="Unassembled WGS sequence"/>
</dbReference>
<dbReference type="EMBL" id="LKBA01000005">
    <property type="protein sequence ID" value="KPN63847.1"/>
    <property type="molecule type" value="Genomic_DNA"/>
</dbReference>
<evidence type="ECO:0000256" key="2">
    <source>
        <dbReference type="ARBA" id="ARBA00022679"/>
    </source>
</evidence>
<evidence type="ECO:0000259" key="5">
    <source>
        <dbReference type="Pfam" id="PF13657"/>
    </source>
</evidence>
<name>A0A0P7IYL5_9RHOB</name>
<proteinExistence type="inferred from homology"/>
<evidence type="ECO:0000313" key="7">
    <source>
        <dbReference type="Proteomes" id="UP000050471"/>
    </source>
</evidence>
<feature type="domain" description="HipA-like C-terminal" evidence="4">
    <location>
        <begin position="155"/>
        <end position="402"/>
    </location>
</feature>
<dbReference type="InterPro" id="IPR052028">
    <property type="entry name" value="HipA_Ser/Thr_kinase"/>
</dbReference>
<reference evidence="6 7" key="1">
    <citation type="submission" date="2015-09" db="EMBL/GenBank/DDBJ databases">
        <title>Draft genome sequence of Aliiroseovarius crassostreae CV919-312TSm, the causative agent of Roseovarius Oyster Disease (formerly Juvenile Oyster Disease).</title>
        <authorList>
            <person name="Kessner L."/>
            <person name="Spinard E."/>
            <person name="Nelson D."/>
        </authorList>
    </citation>
    <scope>NUCLEOTIDE SEQUENCE [LARGE SCALE GENOMIC DNA]</scope>
    <source>
        <strain evidence="6 7">CV919-312</strain>
    </source>
</reference>
<keyword evidence="7" id="KW-1185">Reference proteome</keyword>
<dbReference type="OrthoDB" id="9805913at2"/>
<feature type="domain" description="HipA N-terminal subdomain 1" evidence="5">
    <location>
        <begin position="10"/>
        <end position="109"/>
    </location>
</feature>
<evidence type="ECO:0000313" key="6">
    <source>
        <dbReference type="EMBL" id="KPN63847.1"/>
    </source>
</evidence>
<evidence type="ECO:0000256" key="1">
    <source>
        <dbReference type="ARBA" id="ARBA00010164"/>
    </source>
</evidence>
<dbReference type="InterPro" id="IPR012893">
    <property type="entry name" value="HipA-like_C"/>
</dbReference>
<comment type="similarity">
    <text evidence="1">Belongs to the HipA Ser/Thr kinase family.</text>
</comment>
<dbReference type="Pfam" id="PF07804">
    <property type="entry name" value="HipA_C"/>
    <property type="match status" value="1"/>
</dbReference>
<dbReference type="InterPro" id="IPR017508">
    <property type="entry name" value="HipA_N1"/>
</dbReference>
<gene>
    <name evidence="6" type="ORF">AKJ29_00110</name>
</gene>
<dbReference type="NCBIfam" id="TIGR03071">
    <property type="entry name" value="couple_hipA"/>
    <property type="match status" value="1"/>
</dbReference>
<dbReference type="Pfam" id="PF13657">
    <property type="entry name" value="Couple_hipA"/>
    <property type="match status" value="1"/>
</dbReference>
<dbReference type="GO" id="GO:0005829">
    <property type="term" value="C:cytosol"/>
    <property type="evidence" value="ECO:0007669"/>
    <property type="project" value="TreeGrafter"/>
</dbReference>
<sequence>MARRSAHAPLRVYLNNRRVGTLTRASDGAIGFSYDAGWLGWNHALPISLSLPLRETPYRGAPVWAVFENLLPDSDRLRGLVAEKVGARGTDAYSMLTKIGQDCVGALQFIAGDADAPDAGGKIAGDPVDAAEIEKILTGLRHAPLGLARDDAFRISVAGAQEKTALLRHKGQWIRPHGATPTTHLFKTQIGALPGGIDLSDSVENEYFCLKLIAAFGLPVNTATIETFGDTKALVIERFDRHWTRDGRVLRLPQEDCCQALSVPPTLKYQNEGGPGMVDILRLLAGGDTPTEDQDTFLKAQILFWLIGATDGHAKNFSVFLGPGGSYRMTPLYDIVTAQGALQARQIERKQMKMAMSVGDSRHYRFDRIHGRHFVQTALRAGFSRKRATGILEEIAATAPAALEAAANALPASFPQALVDTVREGVMARLGGLALSDTTGGLGGPGGAAGL</sequence>
<dbReference type="STRING" id="154981.AKJ29_00110"/>
<dbReference type="RefSeq" id="WP_055189096.1">
    <property type="nucleotide sequence ID" value="NZ_FPBS01000067.1"/>
</dbReference>
<comment type="caution">
    <text evidence="6">The sequence shown here is derived from an EMBL/GenBank/DDBJ whole genome shotgun (WGS) entry which is preliminary data.</text>
</comment>
<dbReference type="PANTHER" id="PTHR37419:SF1">
    <property type="entry name" value="SERINE_THREONINE-PROTEIN KINASE TOXIN HIPA"/>
    <property type="match status" value="1"/>
</dbReference>
<accession>A0A0P7IYL5</accession>
<protein>
    <submittedName>
        <fullName evidence="6">Toxin HipA</fullName>
    </submittedName>
</protein>
<dbReference type="GO" id="GO:0004674">
    <property type="term" value="F:protein serine/threonine kinase activity"/>
    <property type="evidence" value="ECO:0007669"/>
    <property type="project" value="TreeGrafter"/>
</dbReference>
<organism evidence="6 7">
    <name type="scientific">Aliiroseovarius crassostreae</name>
    <dbReference type="NCBI Taxonomy" id="154981"/>
    <lineage>
        <taxon>Bacteria</taxon>
        <taxon>Pseudomonadati</taxon>
        <taxon>Pseudomonadota</taxon>
        <taxon>Alphaproteobacteria</taxon>
        <taxon>Rhodobacterales</taxon>
        <taxon>Paracoccaceae</taxon>
        <taxon>Aliiroseovarius</taxon>
    </lineage>
</organism>